<feature type="chain" id="PRO_5021990567" evidence="1">
    <location>
        <begin position="24"/>
        <end position="229"/>
    </location>
</feature>
<organism evidence="2 3">
    <name type="scientific">Lignipirellula cremea</name>
    <dbReference type="NCBI Taxonomy" id="2528010"/>
    <lineage>
        <taxon>Bacteria</taxon>
        <taxon>Pseudomonadati</taxon>
        <taxon>Planctomycetota</taxon>
        <taxon>Planctomycetia</taxon>
        <taxon>Pirellulales</taxon>
        <taxon>Pirellulaceae</taxon>
        <taxon>Lignipirellula</taxon>
    </lineage>
</organism>
<dbReference type="SMART" id="SM00368">
    <property type="entry name" value="LRR_RI"/>
    <property type="match status" value="3"/>
</dbReference>
<reference evidence="2 3" key="1">
    <citation type="submission" date="2019-02" db="EMBL/GenBank/DDBJ databases">
        <title>Deep-cultivation of Planctomycetes and their phenomic and genomic characterization uncovers novel biology.</title>
        <authorList>
            <person name="Wiegand S."/>
            <person name="Jogler M."/>
            <person name="Boedeker C."/>
            <person name="Pinto D."/>
            <person name="Vollmers J."/>
            <person name="Rivas-Marin E."/>
            <person name="Kohn T."/>
            <person name="Peeters S.H."/>
            <person name="Heuer A."/>
            <person name="Rast P."/>
            <person name="Oberbeckmann S."/>
            <person name="Bunk B."/>
            <person name="Jeske O."/>
            <person name="Meyerdierks A."/>
            <person name="Storesund J.E."/>
            <person name="Kallscheuer N."/>
            <person name="Luecker S."/>
            <person name="Lage O.M."/>
            <person name="Pohl T."/>
            <person name="Merkel B.J."/>
            <person name="Hornburger P."/>
            <person name="Mueller R.-W."/>
            <person name="Bruemmer F."/>
            <person name="Labrenz M."/>
            <person name="Spormann A.M."/>
            <person name="Op den Camp H."/>
            <person name="Overmann J."/>
            <person name="Amann R."/>
            <person name="Jetten M.S.M."/>
            <person name="Mascher T."/>
            <person name="Medema M.H."/>
            <person name="Devos D.P."/>
            <person name="Kaster A.-K."/>
            <person name="Ovreas L."/>
            <person name="Rohde M."/>
            <person name="Galperin M.Y."/>
            <person name="Jogler C."/>
        </authorList>
    </citation>
    <scope>NUCLEOTIDE SEQUENCE [LARGE SCALE GENOMIC DNA]</scope>
    <source>
        <strain evidence="2 3">Pla85_3_4</strain>
    </source>
</reference>
<keyword evidence="3" id="KW-1185">Reference proteome</keyword>
<dbReference type="InterPro" id="IPR001611">
    <property type="entry name" value="Leu-rich_rpt"/>
</dbReference>
<evidence type="ECO:0000313" key="3">
    <source>
        <dbReference type="Proteomes" id="UP000317648"/>
    </source>
</evidence>
<protein>
    <submittedName>
        <fullName evidence="2">Leucine Rich repeats (2 copies)</fullName>
    </submittedName>
</protein>
<name>A0A518DP15_9BACT</name>
<dbReference type="InterPro" id="IPR032675">
    <property type="entry name" value="LRR_dom_sf"/>
</dbReference>
<dbReference type="GO" id="GO:0031146">
    <property type="term" value="P:SCF-dependent proteasomal ubiquitin-dependent protein catabolic process"/>
    <property type="evidence" value="ECO:0007669"/>
    <property type="project" value="TreeGrafter"/>
</dbReference>
<dbReference type="KEGG" id="lcre:Pla8534_13540"/>
<accession>A0A518DP15</accession>
<evidence type="ECO:0000256" key="1">
    <source>
        <dbReference type="SAM" id="SignalP"/>
    </source>
</evidence>
<dbReference type="SUPFAM" id="SSF52047">
    <property type="entry name" value="RNI-like"/>
    <property type="match status" value="1"/>
</dbReference>
<dbReference type="GO" id="GO:0019005">
    <property type="term" value="C:SCF ubiquitin ligase complex"/>
    <property type="evidence" value="ECO:0007669"/>
    <property type="project" value="TreeGrafter"/>
</dbReference>
<evidence type="ECO:0000313" key="2">
    <source>
        <dbReference type="EMBL" id="QDU93574.1"/>
    </source>
</evidence>
<dbReference type="AlphaFoldDB" id="A0A518DP15"/>
<dbReference type="PANTHER" id="PTHR13318">
    <property type="entry name" value="PARTNER OF PAIRED, ISOFORM B-RELATED"/>
    <property type="match status" value="1"/>
</dbReference>
<feature type="signal peptide" evidence="1">
    <location>
        <begin position="1"/>
        <end position="23"/>
    </location>
</feature>
<dbReference type="EMBL" id="CP036433">
    <property type="protein sequence ID" value="QDU93574.1"/>
    <property type="molecule type" value="Genomic_DNA"/>
</dbReference>
<keyword evidence="1" id="KW-0732">Signal</keyword>
<dbReference type="Pfam" id="PF13516">
    <property type="entry name" value="LRR_6"/>
    <property type="match status" value="1"/>
</dbReference>
<dbReference type="Gene3D" id="3.80.10.10">
    <property type="entry name" value="Ribonuclease Inhibitor"/>
    <property type="match status" value="1"/>
</dbReference>
<dbReference type="Proteomes" id="UP000317648">
    <property type="component" value="Chromosome"/>
</dbReference>
<dbReference type="RefSeq" id="WP_197443049.1">
    <property type="nucleotide sequence ID" value="NZ_CP036433.1"/>
</dbReference>
<dbReference type="PANTHER" id="PTHR13318:SF105">
    <property type="entry name" value="F-BOX_LRR-REPEAT PROTEIN 3"/>
    <property type="match status" value="1"/>
</dbReference>
<sequence length="229" mass="24415" precursor="true">MKFRCYCVLLAIAALAFTGQARAAAPDEKAPDQPVHPAQAIADQLTAEGVALDLVEHGKSFSIYVCLGEQHGNKTLAKVAGLPNVVSLDAGASKITDEGCKLLAYMPGLQTLRLYDTQIGDDTLKVLAANNRQLSELSLSNTQVTDKGAASLAALGNLRVLKLDGTAVTDAVFPPLLALRRLQRLSLQNTAVTAAAVADFEQRTLTVDRFASPEYLVVRSGVSVYYDKK</sequence>
<gene>
    <name evidence="2" type="ORF">Pla8534_13540</name>
</gene>
<proteinExistence type="predicted"/>